<comment type="caution">
    <text evidence="1">The sequence shown here is derived from an EMBL/GenBank/DDBJ whole genome shotgun (WGS) entry which is preliminary data.</text>
</comment>
<proteinExistence type="predicted"/>
<feature type="non-terminal residue" evidence="1">
    <location>
        <position position="1"/>
    </location>
</feature>
<keyword evidence="2" id="KW-1185">Reference proteome</keyword>
<sequence length="88" mass="9935">MESWKLYKCKAAKVNPFSGIREMSKFWDNIDHISEEFWKASDGLFLICGKRAYTLLPGKWTGSCTLGLIQPGVFLLPLEKGNELGIPL</sequence>
<dbReference type="AlphaFoldDB" id="A0A7K5DSI1"/>
<evidence type="ECO:0000313" key="2">
    <source>
        <dbReference type="Proteomes" id="UP000525089"/>
    </source>
</evidence>
<accession>A0A7K5DSI1</accession>
<evidence type="ECO:0000313" key="1">
    <source>
        <dbReference type="EMBL" id="NWS23294.1"/>
    </source>
</evidence>
<reference evidence="1 2" key="1">
    <citation type="submission" date="2019-09" db="EMBL/GenBank/DDBJ databases">
        <title>Bird 10,000 Genomes (B10K) Project - Family phase.</title>
        <authorList>
            <person name="Zhang G."/>
        </authorList>
    </citation>
    <scope>NUCLEOTIDE SEQUENCE [LARGE SCALE GENOMIC DNA]</scope>
    <source>
        <strain evidence="1">B10K-DU-001-72</strain>
        <tissue evidence="1">Muscle</tissue>
    </source>
</reference>
<dbReference type="EMBL" id="VYXB01010900">
    <property type="protein sequence ID" value="NWS23294.1"/>
    <property type="molecule type" value="Genomic_DNA"/>
</dbReference>
<protein>
    <submittedName>
        <fullName evidence="1">ENR1 protein</fullName>
    </submittedName>
</protein>
<name>A0A7K5DSI1_9TYRA</name>
<organism evidence="1 2">
    <name type="scientific">Pachyramphus minor</name>
    <dbReference type="NCBI Taxonomy" id="369605"/>
    <lineage>
        <taxon>Eukaryota</taxon>
        <taxon>Metazoa</taxon>
        <taxon>Chordata</taxon>
        <taxon>Craniata</taxon>
        <taxon>Vertebrata</taxon>
        <taxon>Euteleostomi</taxon>
        <taxon>Archelosauria</taxon>
        <taxon>Archosauria</taxon>
        <taxon>Dinosauria</taxon>
        <taxon>Saurischia</taxon>
        <taxon>Theropoda</taxon>
        <taxon>Coelurosauria</taxon>
        <taxon>Aves</taxon>
        <taxon>Neognathae</taxon>
        <taxon>Neoaves</taxon>
        <taxon>Telluraves</taxon>
        <taxon>Australaves</taxon>
        <taxon>Passeriformes</taxon>
        <taxon>Tyrannidae</taxon>
        <taxon>Pachyramphus</taxon>
    </lineage>
</organism>
<feature type="non-terminal residue" evidence="1">
    <location>
        <position position="88"/>
    </location>
</feature>
<dbReference type="Proteomes" id="UP000525089">
    <property type="component" value="Unassembled WGS sequence"/>
</dbReference>
<gene>
    <name evidence="1" type="primary">Erv31_7</name>
    <name evidence="1" type="ORF">PACMIN_R15543</name>
</gene>